<feature type="transmembrane region" description="Helical" evidence="6">
    <location>
        <begin position="7"/>
        <end position="28"/>
    </location>
</feature>
<reference evidence="7 8" key="1">
    <citation type="submission" date="2017-07" db="EMBL/GenBank/DDBJ databases">
        <title>Fictibacillus sp. nov. GDSW-R2A3 Genome sequencing and assembly.</title>
        <authorList>
            <person name="Mayilraj S."/>
        </authorList>
    </citation>
    <scope>NUCLEOTIDE SEQUENCE [LARGE SCALE GENOMIC DNA]</scope>
    <source>
        <strain evidence="7 8">GDSW-R2A3</strain>
    </source>
</reference>
<keyword evidence="5 6" id="KW-0472">Membrane</keyword>
<gene>
    <name evidence="7" type="ORF">CGZ90_10330</name>
</gene>
<feature type="transmembrane region" description="Helical" evidence="6">
    <location>
        <begin position="461"/>
        <end position="482"/>
    </location>
</feature>
<dbReference type="InterPro" id="IPR050833">
    <property type="entry name" value="Poly_Biosynth_Transport"/>
</dbReference>
<organism evidence="7 8">
    <name type="scientific">Fictibacillus aquaticus</name>
    <dbReference type="NCBI Taxonomy" id="2021314"/>
    <lineage>
        <taxon>Bacteria</taxon>
        <taxon>Bacillati</taxon>
        <taxon>Bacillota</taxon>
        <taxon>Bacilli</taxon>
        <taxon>Bacillales</taxon>
        <taxon>Fictibacillaceae</taxon>
        <taxon>Fictibacillus</taxon>
    </lineage>
</organism>
<keyword evidence="2" id="KW-1003">Cell membrane</keyword>
<dbReference type="OrthoDB" id="9775950at2"/>
<keyword evidence="7" id="KW-0132">Cell division</keyword>
<feature type="transmembrane region" description="Helical" evidence="6">
    <location>
        <begin position="128"/>
        <end position="150"/>
    </location>
</feature>
<dbReference type="RefSeq" id="WP_094252409.1">
    <property type="nucleotide sequence ID" value="NZ_JBHLXL010000001.1"/>
</dbReference>
<feature type="transmembrane region" description="Helical" evidence="6">
    <location>
        <begin position="298"/>
        <end position="318"/>
    </location>
</feature>
<feature type="transmembrane region" description="Helical" evidence="6">
    <location>
        <begin position="494"/>
        <end position="517"/>
    </location>
</feature>
<evidence type="ECO:0000313" key="7">
    <source>
        <dbReference type="EMBL" id="OYD58268.1"/>
    </source>
</evidence>
<evidence type="ECO:0000256" key="1">
    <source>
        <dbReference type="ARBA" id="ARBA00004651"/>
    </source>
</evidence>
<feature type="transmembrane region" description="Helical" evidence="6">
    <location>
        <begin position="87"/>
        <end position="108"/>
    </location>
</feature>
<sequence length="546" mass="59917">MSRLLRGTLILTAATFFSKFIGLIYIIPFTALVHERGIALYGYAYNPYTILLSISTMGIPLAVSKFVSKYNALGDYETGRRLLKSGLLIMTITGTAAFLLLYSSAPFLAEKIIVKHGENGNSLQDIIFVIRMVSTALIIVPSMSLIRGYFQGFQSMGPTAVSQVVEQIVRIIFILIGAWVIMNVLHGTITQAVGLATFAATLGAIGGLIVLLWYWKKRSPHLKKMYAENKTKSNVSLAAMYKETVAYAIPFVAVGLAIPLYQMVDQFTIVNVLIEKAGYTQPKAESVFAIITQIVHKLVMIPVSLATALALTLIPIITQSYVQKNKDALNKQITQTFQMVLFLTVPAAIGLSVLGVPSYGALFGTKGMEFGGHFLEWYAPTAILFALFSVTAAIMQGLNKQKFAFVSLMLGFGIKVLLNAPLLGLFEGIGSIIATNIGFGVSFVFNLYIIKKYGEFSYKWVFRRSVLMSIFAALMAASAYLVKFGLESMYGADYSRFETIITLAAGILVGGAVYLYLSYRSGLLTIILGDKISFLSRKRRKEKQHS</sequence>
<dbReference type="CDD" id="cd13124">
    <property type="entry name" value="MATE_SpoVB_like"/>
    <property type="match status" value="1"/>
</dbReference>
<comment type="subcellular location">
    <subcellularLocation>
        <location evidence="1">Cell membrane</location>
        <topology evidence="1">Multi-pass membrane protein</topology>
    </subcellularLocation>
</comment>
<dbReference type="GO" id="GO:0005886">
    <property type="term" value="C:plasma membrane"/>
    <property type="evidence" value="ECO:0007669"/>
    <property type="project" value="UniProtKB-SubCell"/>
</dbReference>
<dbReference type="InterPro" id="IPR024923">
    <property type="entry name" value="PG_synth_SpoVB"/>
</dbReference>
<dbReference type="PIRSF" id="PIRSF038958">
    <property type="entry name" value="PG_synth_SpoVB"/>
    <property type="match status" value="1"/>
</dbReference>
<feature type="transmembrane region" description="Helical" evidence="6">
    <location>
        <begin position="339"/>
        <end position="357"/>
    </location>
</feature>
<protein>
    <submittedName>
        <fullName evidence="7">Cell division protein</fullName>
    </submittedName>
</protein>
<feature type="transmembrane region" description="Helical" evidence="6">
    <location>
        <begin position="377"/>
        <end position="396"/>
    </location>
</feature>
<proteinExistence type="predicted"/>
<feature type="transmembrane region" description="Helical" evidence="6">
    <location>
        <begin position="171"/>
        <end position="189"/>
    </location>
</feature>
<keyword evidence="3 6" id="KW-0812">Transmembrane</keyword>
<dbReference type="GO" id="GO:0051301">
    <property type="term" value="P:cell division"/>
    <property type="evidence" value="ECO:0007669"/>
    <property type="project" value="UniProtKB-KW"/>
</dbReference>
<name>A0A235FAD7_9BACL</name>
<keyword evidence="7" id="KW-0131">Cell cycle</keyword>
<dbReference type="Proteomes" id="UP000215059">
    <property type="component" value="Unassembled WGS sequence"/>
</dbReference>
<feature type="transmembrane region" description="Helical" evidence="6">
    <location>
        <begin position="429"/>
        <end position="449"/>
    </location>
</feature>
<keyword evidence="4 6" id="KW-1133">Transmembrane helix</keyword>
<feature type="transmembrane region" description="Helical" evidence="6">
    <location>
        <begin position="48"/>
        <end position="67"/>
    </location>
</feature>
<feature type="transmembrane region" description="Helical" evidence="6">
    <location>
        <begin position="403"/>
        <end position="423"/>
    </location>
</feature>
<accession>A0A235FAD7</accession>
<evidence type="ECO:0000256" key="3">
    <source>
        <dbReference type="ARBA" id="ARBA00022692"/>
    </source>
</evidence>
<dbReference type="Pfam" id="PF01943">
    <property type="entry name" value="Polysacc_synt"/>
    <property type="match status" value="1"/>
</dbReference>
<dbReference type="InterPro" id="IPR002797">
    <property type="entry name" value="Polysacc_synth"/>
</dbReference>
<comment type="caution">
    <text evidence="7">The sequence shown here is derived from an EMBL/GenBank/DDBJ whole genome shotgun (WGS) entry which is preliminary data.</text>
</comment>
<evidence type="ECO:0000256" key="2">
    <source>
        <dbReference type="ARBA" id="ARBA00022475"/>
    </source>
</evidence>
<evidence type="ECO:0000256" key="5">
    <source>
        <dbReference type="ARBA" id="ARBA00023136"/>
    </source>
</evidence>
<feature type="transmembrane region" description="Helical" evidence="6">
    <location>
        <begin position="195"/>
        <end position="215"/>
    </location>
</feature>
<dbReference type="PANTHER" id="PTHR30250">
    <property type="entry name" value="PST FAMILY PREDICTED COLANIC ACID TRANSPORTER"/>
    <property type="match status" value="1"/>
</dbReference>
<keyword evidence="8" id="KW-1185">Reference proteome</keyword>
<feature type="transmembrane region" description="Helical" evidence="6">
    <location>
        <begin position="245"/>
        <end position="264"/>
    </location>
</feature>
<evidence type="ECO:0000256" key="6">
    <source>
        <dbReference type="SAM" id="Phobius"/>
    </source>
</evidence>
<dbReference type="PANTHER" id="PTHR30250:SF21">
    <property type="entry name" value="LIPID II FLIPPASE MURJ"/>
    <property type="match status" value="1"/>
</dbReference>
<dbReference type="EMBL" id="NOII01000002">
    <property type="protein sequence ID" value="OYD58268.1"/>
    <property type="molecule type" value="Genomic_DNA"/>
</dbReference>
<evidence type="ECO:0000313" key="8">
    <source>
        <dbReference type="Proteomes" id="UP000215059"/>
    </source>
</evidence>
<dbReference type="AlphaFoldDB" id="A0A235FAD7"/>
<evidence type="ECO:0000256" key="4">
    <source>
        <dbReference type="ARBA" id="ARBA00022989"/>
    </source>
</evidence>